<dbReference type="SUPFAM" id="SSF50494">
    <property type="entry name" value="Trypsin-like serine proteases"/>
    <property type="match status" value="1"/>
</dbReference>
<dbReference type="InterPro" id="IPR001316">
    <property type="entry name" value="Pept_S1A_streptogrisin"/>
</dbReference>
<dbReference type="RefSeq" id="WP_084447248.1">
    <property type="nucleotide sequence ID" value="NZ_FWWW01000091.1"/>
</dbReference>
<organism evidence="7 8">
    <name type="scientific">Hymenobacter roseosalivarius DSM 11622</name>
    <dbReference type="NCBI Taxonomy" id="645990"/>
    <lineage>
        <taxon>Bacteria</taxon>
        <taxon>Pseudomonadati</taxon>
        <taxon>Bacteroidota</taxon>
        <taxon>Cytophagia</taxon>
        <taxon>Cytophagales</taxon>
        <taxon>Hymenobacteraceae</taxon>
        <taxon>Hymenobacter</taxon>
    </lineage>
</organism>
<dbReference type="AlphaFoldDB" id="A0A1W1W1C5"/>
<evidence type="ECO:0000256" key="1">
    <source>
        <dbReference type="ARBA" id="ARBA00007664"/>
    </source>
</evidence>
<keyword evidence="4" id="KW-0720">Serine protease</keyword>
<evidence type="ECO:0000256" key="4">
    <source>
        <dbReference type="ARBA" id="ARBA00022825"/>
    </source>
</evidence>
<dbReference type="Pfam" id="PF25819">
    <property type="entry name" value="Nal1_C"/>
    <property type="match status" value="1"/>
</dbReference>
<dbReference type="PRINTS" id="PR00861">
    <property type="entry name" value="ALYTICPTASE"/>
</dbReference>
<keyword evidence="8" id="KW-1185">Reference proteome</keyword>
<dbReference type="OrthoDB" id="8549450at2"/>
<reference evidence="7 8" key="1">
    <citation type="submission" date="2017-04" db="EMBL/GenBank/DDBJ databases">
        <authorList>
            <person name="Afonso C.L."/>
            <person name="Miller P.J."/>
            <person name="Scott M.A."/>
            <person name="Spackman E."/>
            <person name="Goraichik I."/>
            <person name="Dimitrov K.M."/>
            <person name="Suarez D.L."/>
            <person name="Swayne D.E."/>
        </authorList>
    </citation>
    <scope>NUCLEOTIDE SEQUENCE [LARGE SCALE GENOMIC DNA]</scope>
    <source>
        <strain evidence="7 8">DSM 11622</strain>
    </source>
</reference>
<evidence type="ECO:0000256" key="2">
    <source>
        <dbReference type="ARBA" id="ARBA00022670"/>
    </source>
</evidence>
<feature type="domain" description="Nal1 C-terminal" evidence="6">
    <location>
        <begin position="178"/>
        <end position="283"/>
    </location>
</feature>
<dbReference type="GO" id="GO:0006508">
    <property type="term" value="P:proteolysis"/>
    <property type="evidence" value="ECO:0007669"/>
    <property type="project" value="UniProtKB-KW"/>
</dbReference>
<proteinExistence type="inferred from homology"/>
<evidence type="ECO:0000313" key="7">
    <source>
        <dbReference type="EMBL" id="SMB99415.1"/>
    </source>
</evidence>
<dbReference type="InterPro" id="IPR043504">
    <property type="entry name" value="Peptidase_S1_PA_chymotrypsin"/>
</dbReference>
<evidence type="ECO:0000313" key="8">
    <source>
        <dbReference type="Proteomes" id="UP000192266"/>
    </source>
</evidence>
<name>A0A1W1W1C5_9BACT</name>
<dbReference type="InterPro" id="IPR057906">
    <property type="entry name" value="Nal1"/>
</dbReference>
<gene>
    <name evidence="7" type="ORF">SAMN00120144_0182</name>
</gene>
<keyword evidence="5" id="KW-1015">Disulfide bond</keyword>
<evidence type="ECO:0000256" key="3">
    <source>
        <dbReference type="ARBA" id="ARBA00022801"/>
    </source>
</evidence>
<dbReference type="PANTHER" id="PTHR31521">
    <property type="entry name" value="EXPRESSED PROTEIN"/>
    <property type="match status" value="1"/>
</dbReference>
<keyword evidence="3" id="KW-0378">Hydrolase</keyword>
<keyword evidence="2" id="KW-0645">Protease</keyword>
<dbReference type="Proteomes" id="UP000192266">
    <property type="component" value="Unassembled WGS sequence"/>
</dbReference>
<comment type="similarity">
    <text evidence="1">Belongs to the peptidase S1 family.</text>
</comment>
<accession>A0A1W1W1C5</accession>
<dbReference type="Gene3D" id="2.40.10.10">
    <property type="entry name" value="Trypsin-like serine proteases"/>
    <property type="match status" value="1"/>
</dbReference>
<dbReference type="GO" id="GO:0004252">
    <property type="term" value="F:serine-type endopeptidase activity"/>
    <property type="evidence" value="ECO:0007669"/>
    <property type="project" value="InterPro"/>
</dbReference>
<dbReference type="PANTHER" id="PTHR31521:SF2">
    <property type="entry name" value="EXPRESSED PROTEIN"/>
    <property type="match status" value="1"/>
</dbReference>
<protein>
    <recommendedName>
        <fullName evidence="6">Nal1 C-terminal domain-containing protein</fullName>
    </recommendedName>
</protein>
<dbReference type="EMBL" id="FWWW01000091">
    <property type="protein sequence ID" value="SMB99415.1"/>
    <property type="molecule type" value="Genomic_DNA"/>
</dbReference>
<evidence type="ECO:0000256" key="5">
    <source>
        <dbReference type="ARBA" id="ARBA00023157"/>
    </source>
</evidence>
<dbReference type="InterPro" id="IPR009003">
    <property type="entry name" value="Peptidase_S1_PA"/>
</dbReference>
<dbReference type="InterPro" id="IPR057904">
    <property type="entry name" value="Nal1_C"/>
</dbReference>
<sequence>MTRDEMIARTEQLKKLHKRAEKILLKFPGVVGVGMGLKETNNTLTDEASFRVYVTRKKSTADLPPDQQIPPEVLGIKTDVIEMDETTPYVDEAEYRPLKGGVQAGNGSGALGTLGCVAKRTSDNATVVLSNHHVMFAQGKGVGDKLGQPDFSESCCCTCGEVGTIEAGQVGGLVDAAIATVNSSIGSVQEINQIGVIAGTAAAIIGETVRKVGRTTGLTTGTVTDINSPANSTAGSSFTNQVRITPVAGVDKFSNNGDSGSVIVNASNQVVALLWGGNTGNGVANNIGDVLAAMGITIPAGVADIDFVRDTAAPAPLPTEREILLRRVQRTLRQTERGRAVLNVVLEFRFEVMQLLQKQRAVGVAWQRHQGPTFLAALFRSLKEPAYCIPRQIEGVSVQRLLMSMAATLEEHGSARLRTAISRHALAVLEAADQHDTVDEILRHLTGRSRPLPAQGQEICPPVAVHS</sequence>
<dbReference type="STRING" id="645990.SAMN00120144_0182"/>
<evidence type="ECO:0000259" key="6">
    <source>
        <dbReference type="Pfam" id="PF25819"/>
    </source>
</evidence>